<evidence type="ECO:0000313" key="2">
    <source>
        <dbReference type="EMBL" id="KAF5449312.1"/>
    </source>
</evidence>
<comment type="caution">
    <text evidence="2">The sequence shown here is derived from an EMBL/GenBank/DDBJ whole genome shotgun (WGS) entry which is preliminary data.</text>
</comment>
<proteinExistence type="predicted"/>
<accession>A0A833TMU9</accession>
<dbReference type="Proteomes" id="UP000619265">
    <property type="component" value="Unassembled WGS sequence"/>
</dbReference>
<keyword evidence="1" id="KW-1133">Transmembrane helix</keyword>
<name>A0A833TMU9_JUGRE</name>
<reference evidence="2" key="1">
    <citation type="submission" date="2015-10" db="EMBL/GenBank/DDBJ databases">
        <authorList>
            <person name="Martinez-Garcia P.J."/>
            <person name="Crepeau M.W."/>
            <person name="Puiu D."/>
            <person name="Gonzalez-Ibeas D."/>
            <person name="Whalen J."/>
            <person name="Stevens K."/>
            <person name="Paul R."/>
            <person name="Butterfield T."/>
            <person name="Britton M."/>
            <person name="Reagan R."/>
            <person name="Chakraborty S."/>
            <person name="Walawage S.L."/>
            <person name="Vasquez-Gross H.A."/>
            <person name="Cardeno C."/>
            <person name="Famula R."/>
            <person name="Pratt K."/>
            <person name="Kuruganti S."/>
            <person name="Aradhya M.K."/>
            <person name="Leslie C.A."/>
            <person name="Dandekar A.M."/>
            <person name="Salzberg S.L."/>
            <person name="Wegrzyn J.L."/>
            <person name="Langley C.H."/>
            <person name="Neale D.B."/>
        </authorList>
    </citation>
    <scope>NUCLEOTIDE SEQUENCE</scope>
    <source>
        <tissue evidence="2">Leaves</tissue>
    </source>
</reference>
<dbReference type="Gramene" id="Jr13_12320_p2">
    <property type="protein sequence ID" value="cds.Jr13_12320_p2"/>
    <property type="gene ID" value="Jr13_12320"/>
</dbReference>
<organism evidence="2 3">
    <name type="scientific">Juglans regia</name>
    <name type="common">English walnut</name>
    <dbReference type="NCBI Taxonomy" id="51240"/>
    <lineage>
        <taxon>Eukaryota</taxon>
        <taxon>Viridiplantae</taxon>
        <taxon>Streptophyta</taxon>
        <taxon>Embryophyta</taxon>
        <taxon>Tracheophyta</taxon>
        <taxon>Spermatophyta</taxon>
        <taxon>Magnoliopsida</taxon>
        <taxon>eudicotyledons</taxon>
        <taxon>Gunneridae</taxon>
        <taxon>Pentapetalae</taxon>
        <taxon>rosids</taxon>
        <taxon>fabids</taxon>
        <taxon>Fagales</taxon>
        <taxon>Juglandaceae</taxon>
        <taxon>Juglans</taxon>
    </lineage>
</organism>
<sequence>LHVFILSLSRYKTASLKRKERDLESTIPALSWSLSWPFSVLLFLSVRLVFLSCIQYLVSLLFTPNNPTLAAFPLSPLALFQLLATQRELFLPVDFLVELFVRQLNN</sequence>
<evidence type="ECO:0000313" key="3">
    <source>
        <dbReference type="Proteomes" id="UP000619265"/>
    </source>
</evidence>
<feature type="transmembrane region" description="Helical" evidence="1">
    <location>
        <begin position="38"/>
        <end position="62"/>
    </location>
</feature>
<protein>
    <submittedName>
        <fullName evidence="2">Uncharacterized protein</fullName>
    </submittedName>
</protein>
<reference evidence="2" key="2">
    <citation type="submission" date="2020-03" db="EMBL/GenBank/DDBJ databases">
        <title>Walnut 2.0.</title>
        <authorList>
            <person name="Marrano A."/>
            <person name="Britton M."/>
            <person name="Zimin A.V."/>
            <person name="Zaini P.A."/>
            <person name="Workman R."/>
            <person name="Puiu D."/>
            <person name="Bianco L."/>
            <person name="Allen B.J."/>
            <person name="Troggio M."/>
            <person name="Leslie C.A."/>
            <person name="Timp W."/>
            <person name="Dendekar A."/>
            <person name="Salzberg S.L."/>
            <person name="Neale D.B."/>
        </authorList>
    </citation>
    <scope>NUCLEOTIDE SEQUENCE</scope>
    <source>
        <tissue evidence="2">Leaves</tissue>
    </source>
</reference>
<evidence type="ECO:0000256" key="1">
    <source>
        <dbReference type="SAM" id="Phobius"/>
    </source>
</evidence>
<dbReference type="EMBL" id="LIHL02000013">
    <property type="protein sequence ID" value="KAF5449312.1"/>
    <property type="molecule type" value="Genomic_DNA"/>
</dbReference>
<gene>
    <name evidence="2" type="ORF">F2P56_029775</name>
</gene>
<keyword evidence="1" id="KW-0472">Membrane</keyword>
<keyword evidence="1" id="KW-0812">Transmembrane</keyword>
<feature type="non-terminal residue" evidence="2">
    <location>
        <position position="1"/>
    </location>
</feature>
<dbReference type="AlphaFoldDB" id="A0A833TMU9"/>